<dbReference type="InterPro" id="IPR006674">
    <property type="entry name" value="HD_domain"/>
</dbReference>
<dbReference type="PANTHER" id="PTHR43155">
    <property type="entry name" value="CYCLIC DI-GMP PHOSPHODIESTERASE PA4108-RELATED"/>
    <property type="match status" value="1"/>
</dbReference>
<dbReference type="GO" id="GO:0016787">
    <property type="term" value="F:hydrolase activity"/>
    <property type="evidence" value="ECO:0007669"/>
    <property type="project" value="UniProtKB-KW"/>
</dbReference>
<dbReference type="SMART" id="SM00471">
    <property type="entry name" value="HDc"/>
    <property type="match status" value="1"/>
</dbReference>
<dbReference type="PROSITE" id="PS51832">
    <property type="entry name" value="HD_GYP"/>
    <property type="match status" value="1"/>
</dbReference>
<dbReference type="InterPro" id="IPR003607">
    <property type="entry name" value="HD/PDEase_dom"/>
</dbReference>
<keyword evidence="3" id="KW-0378">Hydrolase</keyword>
<gene>
    <name evidence="3" type="ORF">CUESP1_2967</name>
</gene>
<sequence>MITIPLCSIENAIDEILIEDIFDDEGNILMGKNAIINEYALKILSKFKIEKVPIYPAKEEIHLLKGLSLSFGHKENILAMQKIVTRLAAGKGVDPNRLEDVSKTLSTEINKNNQMIGQTERIKDTDEYTYNHSINVAIYSVYIGNLIGLDKDKIKELCQAALLHDIGKAKVPKDILNKKGRLTEKEFNVVKKHTVDGYILSKKIPFLKEEVREAILGHHEREDGSGYPSGLKGRDINLYAKILAIADVYDALTSERVYKEKSTPFDAIEEFYNLGFNKFSRPLLTIFLKNISQLYVNSKVKLNDGRVGKIQFIHPKKLTKPIINVDGQHINLSKYTSLKIKEIIG</sequence>
<reference evidence="3 4" key="1">
    <citation type="submission" date="2016-11" db="EMBL/GenBank/DDBJ databases">
        <authorList>
            <person name="Manzoor S."/>
        </authorList>
    </citation>
    <scope>NUCLEOTIDE SEQUENCE [LARGE SCALE GENOMIC DNA]</scope>
    <source>
        <strain evidence="3">Clostridium ultunense strain Esp</strain>
    </source>
</reference>
<accession>M1Z2G7</accession>
<evidence type="ECO:0000313" key="3">
    <source>
        <dbReference type="EMBL" id="SHD78295.1"/>
    </source>
</evidence>
<name>M1Z2G7_9FIRM</name>
<dbReference type="CDD" id="cd00077">
    <property type="entry name" value="HDc"/>
    <property type="match status" value="1"/>
</dbReference>
<dbReference type="InterPro" id="IPR037522">
    <property type="entry name" value="HD_GYP_dom"/>
</dbReference>
<dbReference type="SUPFAM" id="SSF109604">
    <property type="entry name" value="HD-domain/PDEase-like"/>
    <property type="match status" value="1"/>
</dbReference>
<dbReference type="Proteomes" id="UP000245423">
    <property type="component" value="Chromosome 1"/>
</dbReference>
<organism evidence="3 4">
    <name type="scientific">[Clostridium] ultunense Esp</name>
    <dbReference type="NCBI Taxonomy" id="1288971"/>
    <lineage>
        <taxon>Bacteria</taxon>
        <taxon>Bacillati</taxon>
        <taxon>Bacillota</taxon>
        <taxon>Tissierellia</taxon>
        <taxon>Tissierellales</taxon>
        <taxon>Tepidimicrobiaceae</taxon>
        <taxon>Schnuerera</taxon>
    </lineage>
</organism>
<dbReference type="PANTHER" id="PTHR43155:SF2">
    <property type="entry name" value="CYCLIC DI-GMP PHOSPHODIESTERASE PA4108"/>
    <property type="match status" value="1"/>
</dbReference>
<dbReference type="RefSeq" id="WP_005587318.1">
    <property type="nucleotide sequence ID" value="NZ_LT669839.1"/>
</dbReference>
<feature type="domain" description="HD" evidence="1">
    <location>
        <begin position="129"/>
        <end position="252"/>
    </location>
</feature>
<evidence type="ECO:0000313" key="4">
    <source>
        <dbReference type="Proteomes" id="UP000245423"/>
    </source>
</evidence>
<dbReference type="Gene3D" id="1.10.3210.10">
    <property type="entry name" value="Hypothetical protein af1432"/>
    <property type="match status" value="1"/>
</dbReference>
<dbReference type="PROSITE" id="PS51831">
    <property type="entry name" value="HD"/>
    <property type="match status" value="1"/>
</dbReference>
<proteinExistence type="predicted"/>
<dbReference type="InterPro" id="IPR006675">
    <property type="entry name" value="HDIG_dom"/>
</dbReference>
<dbReference type="AlphaFoldDB" id="M1Z2G7"/>
<feature type="domain" description="HD-GYP" evidence="2">
    <location>
        <begin position="107"/>
        <end position="303"/>
    </location>
</feature>
<dbReference type="Pfam" id="PF13487">
    <property type="entry name" value="HD_5"/>
    <property type="match status" value="1"/>
</dbReference>
<dbReference type="NCBIfam" id="TIGR00277">
    <property type="entry name" value="HDIG"/>
    <property type="match status" value="1"/>
</dbReference>
<keyword evidence="4" id="KW-1185">Reference proteome</keyword>
<evidence type="ECO:0000259" key="2">
    <source>
        <dbReference type="PROSITE" id="PS51832"/>
    </source>
</evidence>
<dbReference type="OrthoDB" id="9804747at2"/>
<dbReference type="EMBL" id="LT669839">
    <property type="protein sequence ID" value="SHD78295.1"/>
    <property type="molecule type" value="Genomic_DNA"/>
</dbReference>
<protein>
    <submittedName>
        <fullName evidence="3">Metal dependent phosphohydrolase</fullName>
    </submittedName>
</protein>
<dbReference type="HOGENOM" id="CLU_000445_92_1_9"/>
<evidence type="ECO:0000259" key="1">
    <source>
        <dbReference type="PROSITE" id="PS51831"/>
    </source>
</evidence>